<protein>
    <submittedName>
        <fullName evidence="10">RRM domain-containing protein</fullName>
    </submittedName>
</protein>
<proteinExistence type="inferred from homology"/>
<gene>
    <name evidence="8" type="ORF">HNAJ_LOCUS10454</name>
</gene>
<accession>A0A0R3TS54</accession>
<feature type="domain" description="RRM" evidence="7">
    <location>
        <begin position="28"/>
        <end position="103"/>
    </location>
</feature>
<dbReference type="Pfam" id="PF08617">
    <property type="entry name" value="CGI-121"/>
    <property type="match status" value="1"/>
</dbReference>
<evidence type="ECO:0000256" key="6">
    <source>
        <dbReference type="RuleBase" id="RU004398"/>
    </source>
</evidence>
<comment type="similarity">
    <text evidence="2 6">Belongs to the CGI121/TPRKB family.</text>
</comment>
<dbReference type="EMBL" id="UZAE01013056">
    <property type="protein sequence ID" value="VDO07987.1"/>
    <property type="molecule type" value="Genomic_DNA"/>
</dbReference>
<dbReference type="PANTHER" id="PTHR15840">
    <property type="entry name" value="CGI-121 FAMILY MEMBER"/>
    <property type="match status" value="1"/>
</dbReference>
<keyword evidence="3" id="KW-0819">tRNA processing</keyword>
<evidence type="ECO:0000313" key="8">
    <source>
        <dbReference type="EMBL" id="VDO07987.1"/>
    </source>
</evidence>
<feature type="domain" description="RRM" evidence="7">
    <location>
        <begin position="291"/>
        <end position="373"/>
    </location>
</feature>
<evidence type="ECO:0000259" key="7">
    <source>
        <dbReference type="PROSITE" id="PS50102"/>
    </source>
</evidence>
<dbReference type="InterPro" id="IPR035979">
    <property type="entry name" value="RBD_domain_sf"/>
</dbReference>
<evidence type="ECO:0000256" key="2">
    <source>
        <dbReference type="ARBA" id="ARBA00005546"/>
    </source>
</evidence>
<organism evidence="10">
    <name type="scientific">Rodentolepis nana</name>
    <name type="common">Dwarf tapeworm</name>
    <name type="synonym">Hymenolepis nana</name>
    <dbReference type="NCBI Taxonomy" id="102285"/>
    <lineage>
        <taxon>Eukaryota</taxon>
        <taxon>Metazoa</taxon>
        <taxon>Spiralia</taxon>
        <taxon>Lophotrochozoa</taxon>
        <taxon>Platyhelminthes</taxon>
        <taxon>Cestoda</taxon>
        <taxon>Eucestoda</taxon>
        <taxon>Cyclophyllidea</taxon>
        <taxon>Hymenolepididae</taxon>
        <taxon>Rodentolepis</taxon>
    </lineage>
</organism>
<reference evidence="10" key="1">
    <citation type="submission" date="2017-02" db="UniProtKB">
        <authorList>
            <consortium name="WormBaseParasite"/>
        </authorList>
    </citation>
    <scope>IDENTIFICATION</scope>
</reference>
<dbReference type="InterPro" id="IPR012677">
    <property type="entry name" value="Nucleotide-bd_a/b_plait_sf"/>
</dbReference>
<dbReference type="GO" id="GO:0003723">
    <property type="term" value="F:RNA binding"/>
    <property type="evidence" value="ECO:0007669"/>
    <property type="project" value="UniProtKB-UniRule"/>
</dbReference>
<dbReference type="SMART" id="SM00360">
    <property type="entry name" value="RRM"/>
    <property type="match status" value="4"/>
</dbReference>
<dbReference type="GO" id="GO:0005634">
    <property type="term" value="C:nucleus"/>
    <property type="evidence" value="ECO:0007669"/>
    <property type="project" value="UniProtKB-SubCell"/>
</dbReference>
<dbReference type="CDD" id="cd00590">
    <property type="entry name" value="RRM_SF"/>
    <property type="match status" value="2"/>
</dbReference>
<comment type="subcellular location">
    <subcellularLocation>
        <location evidence="1">Nucleus</location>
    </subcellularLocation>
</comment>
<sequence length="565" mass="62769">MVVEKSSPIMDPIQKENVERKLSLRNMCSVKLTNMPKRYNYTALVELVPDMTACRILYDSVSRRPKNHCYIEFSSNEAAIKCAQKLNNAEFLGKKIQASTGADLSESADDYIPLSILLYNLHWKTSKGEIAKHFPTSKSIDIVTKTKKGNVDKRQPGVAKLTFNTIDESISSVDEKQGCIIHGRRVSIHFCPKQSKSKVIGLTVYGFKKDTTESEVRAIFPQANKVDLFPLGGFAVLHYDLFEDCKLDRKNALGAEMKGRKLRVLYKYQTEEKKDLTVKKQTREASGASTSLIFVKNLGRNATEEQIASLFPNTKIVSMPKKGKACRGYAIIDCKSVISARRFLAKPQMLNGRKLVIEPASAKKTVLVNALRAYNITQAWSSIDLVHFPHYKLCVGLFCDVASAMDLNAQVQAEKLPYPADLCAILDADYIVDLIQVESAAAQALVNRSGGKLQGKGVFSTELLACLHPKHSIKEAVATFGVKYSTQRVLVVLLQTPDVPSPDLDKMNAFLPGKLGDLSSLYECFDQEKVSDIYGISGTEFERHEGEKAYVLSVLTRMSASLLSR</sequence>
<keyword evidence="5" id="KW-0694">RNA-binding</keyword>
<dbReference type="GO" id="GO:0000408">
    <property type="term" value="C:EKC/KEOPS complex"/>
    <property type="evidence" value="ECO:0007669"/>
    <property type="project" value="TreeGrafter"/>
</dbReference>
<dbReference type="InterPro" id="IPR036504">
    <property type="entry name" value="CGI121/TPRKB_sf"/>
</dbReference>
<dbReference type="GO" id="GO:0005829">
    <property type="term" value="C:cytosol"/>
    <property type="evidence" value="ECO:0007669"/>
    <property type="project" value="TreeGrafter"/>
</dbReference>
<keyword evidence="4 6" id="KW-0539">Nucleus</keyword>
<dbReference type="PROSITE" id="PS50102">
    <property type="entry name" value="RRM"/>
    <property type="match status" value="2"/>
</dbReference>
<name>A0A0R3TS54_RODNA</name>
<evidence type="ECO:0000313" key="10">
    <source>
        <dbReference type="WBParaSite" id="HNAJ_0001045901-mRNA-1"/>
    </source>
</evidence>
<dbReference type="AlphaFoldDB" id="A0A0R3TS54"/>
<dbReference type="STRING" id="102285.A0A0R3TS54"/>
<dbReference type="InterPro" id="IPR000504">
    <property type="entry name" value="RRM_dom"/>
</dbReference>
<evidence type="ECO:0000256" key="4">
    <source>
        <dbReference type="ARBA" id="ARBA00023242"/>
    </source>
</evidence>
<dbReference type="SUPFAM" id="SSF54928">
    <property type="entry name" value="RNA-binding domain, RBD"/>
    <property type="match status" value="3"/>
</dbReference>
<dbReference type="WBParaSite" id="HNAJ_0001045901-mRNA-1">
    <property type="protein sequence ID" value="HNAJ_0001045901-mRNA-1"/>
    <property type="gene ID" value="HNAJ_0001045901"/>
</dbReference>
<keyword evidence="9" id="KW-1185">Reference proteome</keyword>
<dbReference type="GO" id="GO:0002949">
    <property type="term" value="P:tRNA threonylcarbamoyladenosine modification"/>
    <property type="evidence" value="ECO:0007669"/>
    <property type="project" value="TreeGrafter"/>
</dbReference>
<dbReference type="PANTHER" id="PTHR15840:SF10">
    <property type="entry name" value="EKC_KEOPS COMPLEX SUBUNIT TPRKB"/>
    <property type="match status" value="1"/>
</dbReference>
<dbReference type="OrthoDB" id="167718at2759"/>
<dbReference type="Gene3D" id="3.30.2380.10">
    <property type="entry name" value="CGI121/TPRKB"/>
    <property type="match status" value="1"/>
</dbReference>
<evidence type="ECO:0000256" key="5">
    <source>
        <dbReference type="PROSITE-ProRule" id="PRU00176"/>
    </source>
</evidence>
<dbReference type="SUPFAM" id="SSF143870">
    <property type="entry name" value="PF0523-like"/>
    <property type="match status" value="1"/>
</dbReference>
<evidence type="ECO:0000256" key="3">
    <source>
        <dbReference type="ARBA" id="ARBA00022694"/>
    </source>
</evidence>
<dbReference type="InterPro" id="IPR013926">
    <property type="entry name" value="CGI121/TPRKB"/>
</dbReference>
<dbReference type="Gene3D" id="3.30.70.330">
    <property type="match status" value="3"/>
</dbReference>
<dbReference type="Proteomes" id="UP000278807">
    <property type="component" value="Unassembled WGS sequence"/>
</dbReference>
<reference evidence="8 9" key="2">
    <citation type="submission" date="2018-11" db="EMBL/GenBank/DDBJ databases">
        <authorList>
            <consortium name="Pathogen Informatics"/>
        </authorList>
    </citation>
    <scope>NUCLEOTIDE SEQUENCE [LARGE SCALE GENOMIC DNA]</scope>
</reference>
<evidence type="ECO:0000256" key="1">
    <source>
        <dbReference type="ARBA" id="ARBA00004123"/>
    </source>
</evidence>
<dbReference type="Pfam" id="PF00076">
    <property type="entry name" value="RRM_1"/>
    <property type="match status" value="1"/>
</dbReference>
<evidence type="ECO:0000313" key="9">
    <source>
        <dbReference type="Proteomes" id="UP000278807"/>
    </source>
</evidence>